<keyword evidence="1" id="KW-0732">Signal</keyword>
<keyword evidence="2" id="KW-1185">Reference proteome</keyword>
<dbReference type="InParanoid" id="A0A6P8I9N1"/>
<evidence type="ECO:0000313" key="3">
    <source>
        <dbReference type="RefSeq" id="XP_031564738.1"/>
    </source>
</evidence>
<gene>
    <name evidence="3" type="primary">LOC116300106</name>
</gene>
<dbReference type="Proteomes" id="UP000515163">
    <property type="component" value="Unplaced"/>
</dbReference>
<organism evidence="2 3">
    <name type="scientific">Actinia tenebrosa</name>
    <name type="common">Australian red waratah sea anemone</name>
    <dbReference type="NCBI Taxonomy" id="6105"/>
    <lineage>
        <taxon>Eukaryota</taxon>
        <taxon>Metazoa</taxon>
        <taxon>Cnidaria</taxon>
        <taxon>Anthozoa</taxon>
        <taxon>Hexacorallia</taxon>
        <taxon>Actiniaria</taxon>
        <taxon>Actiniidae</taxon>
        <taxon>Actinia</taxon>
    </lineage>
</organism>
<feature type="signal peptide" evidence="1">
    <location>
        <begin position="1"/>
        <end position="28"/>
    </location>
</feature>
<dbReference type="KEGG" id="aten:116300106"/>
<protein>
    <submittedName>
        <fullName evidence="3">Uncharacterized protein LOC116300106</fullName>
    </submittedName>
</protein>
<name>A0A6P8I9N1_ACTTE</name>
<evidence type="ECO:0000313" key="2">
    <source>
        <dbReference type="Proteomes" id="UP000515163"/>
    </source>
</evidence>
<feature type="chain" id="PRO_5027715677" evidence="1">
    <location>
        <begin position="29"/>
        <end position="186"/>
    </location>
</feature>
<dbReference type="AlphaFoldDB" id="A0A6P8I9N1"/>
<accession>A0A6P8I9N1</accession>
<proteinExistence type="predicted"/>
<dbReference type="OrthoDB" id="10341321at2759"/>
<reference evidence="3" key="1">
    <citation type="submission" date="2025-08" db="UniProtKB">
        <authorList>
            <consortium name="RefSeq"/>
        </authorList>
    </citation>
    <scope>IDENTIFICATION</scope>
    <source>
        <tissue evidence="3">Tentacle</tissue>
    </source>
</reference>
<dbReference type="GeneID" id="116300106"/>
<sequence length="186" mass="21412">MNINMNTQALVSILLVFFVLIEEGRVHGGKNHKRLVYKKGDHLFNNIAKAFTKMIRDIFTETKIHRFCTTRAGDQFIVEDTTDKNKDVTNLFPVMADSFREYATDKLLTTDRDSLSVYGQEHKGPDENAIKWNANIEDVRRNVFASIAKVGIEVSHGQENHWHSKITSKKELIKSSINRNMSTKMR</sequence>
<dbReference type="RefSeq" id="XP_031564738.1">
    <property type="nucleotide sequence ID" value="XM_031708878.1"/>
</dbReference>
<evidence type="ECO:0000256" key="1">
    <source>
        <dbReference type="SAM" id="SignalP"/>
    </source>
</evidence>